<feature type="compositionally biased region" description="Acidic residues" evidence="13">
    <location>
        <begin position="160"/>
        <end position="170"/>
    </location>
</feature>
<evidence type="ECO:0000259" key="14">
    <source>
        <dbReference type="PROSITE" id="PS51559"/>
    </source>
</evidence>
<dbReference type="STRING" id="1408163.A0A0F4YVP0"/>
<dbReference type="FunFam" id="3.40.50.150:FF:000135">
    <property type="entry name" value="Arginine N-methyltransferase 2"/>
    <property type="match status" value="1"/>
</dbReference>
<comment type="subcellular location">
    <subcellularLocation>
        <location evidence="3">Cytoplasm</location>
    </subcellularLocation>
    <subcellularLocation>
        <location evidence="2">Nucleus</location>
    </subcellularLocation>
</comment>
<name>A0A0F4YVP0_RASE3</name>
<keyword evidence="7 15" id="KW-0489">Methyltransferase</keyword>
<dbReference type="PANTHER" id="PTHR32379:SF1">
    <property type="entry name" value="GUANIDINOACETATE N-METHYLTRANSFERASE"/>
    <property type="match status" value="1"/>
</dbReference>
<evidence type="ECO:0000256" key="6">
    <source>
        <dbReference type="ARBA" id="ARBA00022490"/>
    </source>
</evidence>
<dbReference type="InterPro" id="IPR051038">
    <property type="entry name" value="RMT2/GAMT_Mtase"/>
</dbReference>
<evidence type="ECO:0000313" key="15">
    <source>
        <dbReference type="EMBL" id="KKA22367.1"/>
    </source>
</evidence>
<dbReference type="RefSeq" id="XP_013328979.1">
    <property type="nucleotide sequence ID" value="XM_013473525.1"/>
</dbReference>
<dbReference type="Proteomes" id="UP000053958">
    <property type="component" value="Unassembled WGS sequence"/>
</dbReference>
<dbReference type="PANTHER" id="PTHR32379">
    <property type="entry name" value="GUANIDINOACETATE N-METHYLTRANSFERASE"/>
    <property type="match status" value="1"/>
</dbReference>
<dbReference type="SUPFAM" id="SSF53335">
    <property type="entry name" value="S-adenosyl-L-methionine-dependent methyltransferases"/>
    <property type="match status" value="1"/>
</dbReference>
<dbReference type="InterPro" id="IPR036770">
    <property type="entry name" value="Ankyrin_rpt-contain_sf"/>
</dbReference>
<feature type="region of interest" description="Disordered" evidence="13">
    <location>
        <begin position="157"/>
        <end position="212"/>
    </location>
</feature>
<dbReference type="CDD" id="cd02440">
    <property type="entry name" value="AdoMet_MTases"/>
    <property type="match status" value="1"/>
</dbReference>
<evidence type="ECO:0000256" key="10">
    <source>
        <dbReference type="ARBA" id="ARBA00023242"/>
    </source>
</evidence>
<dbReference type="AlphaFoldDB" id="A0A0F4YVP0"/>
<comment type="caution">
    <text evidence="15">The sequence shown here is derived from an EMBL/GenBank/DDBJ whole genome shotgun (WGS) entry which is preliminary data.</text>
</comment>
<keyword evidence="16" id="KW-1185">Reference proteome</keyword>
<comment type="subunit">
    <text evidence="4">Monomer.</text>
</comment>
<dbReference type="Gene3D" id="1.25.40.20">
    <property type="entry name" value="Ankyrin repeat-containing domain"/>
    <property type="match status" value="1"/>
</dbReference>
<protein>
    <recommendedName>
        <fullName evidence="5">Protein arginine N-methyltransferase 2</fullName>
    </recommendedName>
    <alternativeName>
        <fullName evidence="11">Protein-arginine N5-methyltransferase</fullName>
    </alternativeName>
    <alternativeName>
        <fullName evidence="12">Type IV protein arginine N-methyltransferase</fullName>
    </alternativeName>
</protein>
<dbReference type="GO" id="GO:0005634">
    <property type="term" value="C:nucleus"/>
    <property type="evidence" value="ECO:0007669"/>
    <property type="project" value="UniProtKB-SubCell"/>
</dbReference>
<evidence type="ECO:0000256" key="1">
    <source>
        <dbReference type="ARBA" id="ARBA00002207"/>
    </source>
</evidence>
<gene>
    <name evidence="15" type="ORF">T310_3573</name>
</gene>
<evidence type="ECO:0000313" key="16">
    <source>
        <dbReference type="Proteomes" id="UP000053958"/>
    </source>
</evidence>
<dbReference type="InterPro" id="IPR029063">
    <property type="entry name" value="SAM-dependent_MTases_sf"/>
</dbReference>
<evidence type="ECO:0000256" key="3">
    <source>
        <dbReference type="ARBA" id="ARBA00004496"/>
    </source>
</evidence>
<evidence type="ECO:0000256" key="12">
    <source>
        <dbReference type="ARBA" id="ARBA00031724"/>
    </source>
</evidence>
<keyword evidence="10" id="KW-0539">Nucleus</keyword>
<dbReference type="GO" id="GO:0019702">
    <property type="term" value="F:protein arginine N5-methyltransferase activity"/>
    <property type="evidence" value="ECO:0007669"/>
    <property type="project" value="TreeGrafter"/>
</dbReference>
<dbReference type="GO" id="GO:0005737">
    <property type="term" value="C:cytoplasm"/>
    <property type="evidence" value="ECO:0007669"/>
    <property type="project" value="UniProtKB-SubCell"/>
</dbReference>
<evidence type="ECO:0000256" key="7">
    <source>
        <dbReference type="ARBA" id="ARBA00022603"/>
    </source>
</evidence>
<sequence>MTDPNDPNLEEINVDIDVQEILLAASQHDIRKLRELIRSNTTAENPVNVKDPETGYTPLHAAIAACEPDDDDTAGAAPNGVHTDDTDKQSEQEKLIQAGIDTVKFLLQEGAIWNDLDNNNETPGCLARRLGLKELYELMVDAGVRAEMLFSRLQGYERLSDDEGDDEEKEEGGHATENEAQESQPAQTSTEESERGEATPAATETEPDVTSSRYLQSHLSFQNDRLLDNDQNGVMMAWESDIMAKTARKLLPRPGLRVLNIGHGMGIIDGFFQEQSPSAHHIVEAHPEVVAEMKRKGWHEKPGVQIHEGRWQDVLPALVEKGETFDAIYYDTFAESYEDFRGFLSEQVIGLLDPDGLWGFFNGMGADRQISYDVYQKVVEMDLFEAGFDVDWEDIPVPPLEGEWTGVRRRYWVVDNYRLPICSPNQSNPTRAMYEDSPSELRAHRHRSLFQWVLDRSVDNTVPLALARQSSHRRIYLESTLRQRGESEWYGDDTVWAGV</sequence>
<keyword evidence="9" id="KW-0949">S-adenosyl-L-methionine</keyword>
<keyword evidence="8 15" id="KW-0808">Transferase</keyword>
<dbReference type="EMBL" id="LASV01000143">
    <property type="protein sequence ID" value="KKA22367.1"/>
    <property type="molecule type" value="Genomic_DNA"/>
</dbReference>
<dbReference type="PIRSF" id="PIRSF038148">
    <property type="entry name" value="Arginine_N-mtfrase-2"/>
    <property type="match status" value="1"/>
</dbReference>
<dbReference type="SUPFAM" id="SSF48403">
    <property type="entry name" value="Ankyrin repeat"/>
    <property type="match status" value="1"/>
</dbReference>
<feature type="compositionally biased region" description="Polar residues" evidence="13">
    <location>
        <begin position="181"/>
        <end position="190"/>
    </location>
</feature>
<evidence type="ECO:0000256" key="11">
    <source>
        <dbReference type="ARBA" id="ARBA00031001"/>
    </source>
</evidence>
<evidence type="ECO:0000256" key="8">
    <source>
        <dbReference type="ARBA" id="ARBA00022679"/>
    </source>
</evidence>
<keyword evidence="6" id="KW-0963">Cytoplasm</keyword>
<evidence type="ECO:0000256" key="5">
    <source>
        <dbReference type="ARBA" id="ARBA00018778"/>
    </source>
</evidence>
<dbReference type="FunFam" id="1.25.40.20:FF:000394">
    <property type="entry name" value="Arginine N-methyltransferase 2"/>
    <property type="match status" value="1"/>
</dbReference>
<feature type="domain" description="RMT2" evidence="14">
    <location>
        <begin position="205"/>
        <end position="427"/>
    </location>
</feature>
<dbReference type="GeneID" id="25315922"/>
<organism evidence="15 16">
    <name type="scientific">Rasamsonia emersonii (strain ATCC 16479 / CBS 393.64 / IMI 116815)</name>
    <dbReference type="NCBI Taxonomy" id="1408163"/>
    <lineage>
        <taxon>Eukaryota</taxon>
        <taxon>Fungi</taxon>
        <taxon>Dikarya</taxon>
        <taxon>Ascomycota</taxon>
        <taxon>Pezizomycotina</taxon>
        <taxon>Eurotiomycetes</taxon>
        <taxon>Eurotiomycetidae</taxon>
        <taxon>Eurotiales</taxon>
        <taxon>Trichocomaceae</taxon>
        <taxon>Rasamsonia</taxon>
    </lineage>
</organism>
<dbReference type="InterPro" id="IPR017408">
    <property type="entry name" value="Arginine_N-MeTrfase_2"/>
</dbReference>
<reference evidence="15 16" key="1">
    <citation type="submission" date="2015-04" db="EMBL/GenBank/DDBJ databases">
        <authorList>
            <person name="Heijne W.H."/>
            <person name="Fedorova N.D."/>
            <person name="Nierman W.C."/>
            <person name="Vollebregt A.W."/>
            <person name="Zhao Z."/>
            <person name="Wu L."/>
            <person name="Kumar M."/>
            <person name="Stam H."/>
            <person name="van den Berg M.A."/>
            <person name="Pel H.J."/>
        </authorList>
    </citation>
    <scope>NUCLEOTIDE SEQUENCE [LARGE SCALE GENOMIC DNA]</scope>
    <source>
        <strain evidence="15 16">CBS 393.64</strain>
    </source>
</reference>
<dbReference type="GO" id="GO:0032259">
    <property type="term" value="P:methylation"/>
    <property type="evidence" value="ECO:0007669"/>
    <property type="project" value="UniProtKB-KW"/>
</dbReference>
<evidence type="ECO:0000256" key="13">
    <source>
        <dbReference type="SAM" id="MobiDB-lite"/>
    </source>
</evidence>
<dbReference type="Gene3D" id="3.40.50.150">
    <property type="entry name" value="Vaccinia Virus protein VP39"/>
    <property type="match status" value="1"/>
</dbReference>
<evidence type="ECO:0000256" key="2">
    <source>
        <dbReference type="ARBA" id="ARBA00004123"/>
    </source>
</evidence>
<dbReference type="InterPro" id="IPR026480">
    <property type="entry name" value="RMT2_dom"/>
</dbReference>
<dbReference type="PROSITE" id="PS51559">
    <property type="entry name" value="SAM_RMT2"/>
    <property type="match status" value="1"/>
</dbReference>
<proteinExistence type="predicted"/>
<feature type="region of interest" description="Disordered" evidence="13">
    <location>
        <begin position="68"/>
        <end position="91"/>
    </location>
</feature>
<accession>A0A0F4YVP0</accession>
<feature type="compositionally biased region" description="Basic and acidic residues" evidence="13">
    <location>
        <begin position="82"/>
        <end position="91"/>
    </location>
</feature>
<dbReference type="OrthoDB" id="19014at2759"/>
<evidence type="ECO:0000256" key="4">
    <source>
        <dbReference type="ARBA" id="ARBA00011245"/>
    </source>
</evidence>
<evidence type="ECO:0000256" key="9">
    <source>
        <dbReference type="ARBA" id="ARBA00022691"/>
    </source>
</evidence>
<comment type="function">
    <text evidence="1">S-adenosyl-L-methionine-dependent protein-arginine N-methyltransferase that methylates the delta-nitrogen atom of arginine residues to form N5-methylarginine (type IV) in target proteins. Monomethylates ribosomal protein L12.</text>
</comment>